<evidence type="ECO:0000313" key="2">
    <source>
        <dbReference type="WBParaSite" id="maker-uti_cns_0001844-snap-gene-0.50-mRNA-1"/>
    </source>
</evidence>
<dbReference type="SMART" id="SM01375">
    <property type="entry name" value="Dynein_light"/>
    <property type="match status" value="1"/>
</dbReference>
<proteinExistence type="predicted"/>
<dbReference type="InterPro" id="IPR037177">
    <property type="entry name" value="DLC_sf"/>
</dbReference>
<reference evidence="2" key="1">
    <citation type="submission" date="2016-11" db="UniProtKB">
        <authorList>
            <consortium name="WormBaseParasite"/>
        </authorList>
    </citation>
    <scope>IDENTIFICATION</scope>
</reference>
<dbReference type="Gene3D" id="3.30.740.10">
    <property type="entry name" value="Protein Inhibitor Of Neuronal Nitric Oxide Synthase"/>
    <property type="match status" value="1"/>
</dbReference>
<dbReference type="InterPro" id="IPR001372">
    <property type="entry name" value="Dynein_light_chain_typ-1/2"/>
</dbReference>
<organism evidence="1 2">
    <name type="scientific">Macrostomum lignano</name>
    <dbReference type="NCBI Taxonomy" id="282301"/>
    <lineage>
        <taxon>Eukaryota</taxon>
        <taxon>Metazoa</taxon>
        <taxon>Spiralia</taxon>
        <taxon>Lophotrochozoa</taxon>
        <taxon>Platyhelminthes</taxon>
        <taxon>Rhabditophora</taxon>
        <taxon>Macrostomorpha</taxon>
        <taxon>Macrostomida</taxon>
        <taxon>Macrostomidae</taxon>
        <taxon>Macrostomum</taxon>
    </lineage>
</organism>
<protein>
    <submittedName>
        <fullName evidence="2">Dynein light chain</fullName>
    </submittedName>
</protein>
<dbReference type="Proteomes" id="UP000095280">
    <property type="component" value="Unplaced"/>
</dbReference>
<dbReference type="SUPFAM" id="SSF54648">
    <property type="entry name" value="DLC"/>
    <property type="match status" value="1"/>
</dbReference>
<evidence type="ECO:0000313" key="1">
    <source>
        <dbReference type="Proteomes" id="UP000095280"/>
    </source>
</evidence>
<dbReference type="WBParaSite" id="maker-uti_cns_0001844-snap-gene-0.50-mRNA-1">
    <property type="protein sequence ID" value="maker-uti_cns_0001844-snap-gene-0.50-mRNA-1"/>
    <property type="gene ID" value="maker-uti_cns_0001844-snap-gene-0.50"/>
</dbReference>
<name>A0A1I8GG19_9PLAT</name>
<keyword evidence="1" id="KW-1185">Reference proteome</keyword>
<dbReference type="GO" id="GO:0007017">
    <property type="term" value="P:microtubule-based process"/>
    <property type="evidence" value="ECO:0007669"/>
    <property type="project" value="InterPro"/>
</dbReference>
<accession>A0A1I8GG19</accession>
<dbReference type="AlphaFoldDB" id="A0A1I8GG19"/>
<dbReference type="CDD" id="cd21450">
    <property type="entry name" value="DLC-like_DYNLL1-like"/>
    <property type="match status" value="1"/>
</dbReference>
<sequence length="99" mass="10843">MSLYSSNSVLAGQHSAAGSMDEEVKRNVLEVIQLACDTHGNSREAVARSIKQQLDRQLAPNWQVIVGKTFVCNVSYEKSTLGYFEVGPHKVVVFKAAGF</sequence>
<dbReference type="STRING" id="282301.A0A1I8GG19"/>
<dbReference type="GO" id="GO:0030286">
    <property type="term" value="C:dynein complex"/>
    <property type="evidence" value="ECO:0007669"/>
    <property type="project" value="InterPro"/>
</dbReference>
<dbReference type="Pfam" id="PF01221">
    <property type="entry name" value="Dynein_light"/>
    <property type="match status" value="1"/>
</dbReference>